<keyword evidence="3" id="KW-1185">Reference proteome</keyword>
<evidence type="ECO:0000313" key="3">
    <source>
        <dbReference type="Proteomes" id="UP001631957"/>
    </source>
</evidence>
<dbReference type="CDD" id="cd00161">
    <property type="entry name" value="beta-trefoil_Ricin-like"/>
    <property type="match status" value="1"/>
</dbReference>
<dbReference type="InterPro" id="IPR000772">
    <property type="entry name" value="Ricin_B_lectin"/>
</dbReference>
<dbReference type="Proteomes" id="UP001631957">
    <property type="component" value="Unassembled WGS sequence"/>
</dbReference>
<reference evidence="2 3" key="1">
    <citation type="submission" date="2024-12" db="EMBL/GenBank/DDBJ databases">
        <title>Forecasting of Potato common scab and diversities of Pathogenic streptomyces spp. in china.</title>
        <authorList>
            <person name="Handique U."/>
            <person name="Wu J."/>
        </authorList>
    </citation>
    <scope>NUCLEOTIDE SEQUENCE [LARGE SCALE GENOMIC DNA]</scope>
    <source>
        <strain evidence="2 3">ZRIMU1530</strain>
    </source>
</reference>
<dbReference type="RefSeq" id="WP_055722311.1">
    <property type="nucleotide sequence ID" value="NZ_JBJVNI010000001.1"/>
</dbReference>
<dbReference type="InterPro" id="IPR035992">
    <property type="entry name" value="Ricin_B-like_lectins"/>
</dbReference>
<comment type="caution">
    <text evidence="2">The sequence shown here is derived from an EMBL/GenBank/DDBJ whole genome shotgun (WGS) entry which is preliminary data.</text>
</comment>
<sequence length="82" mass="8184">MALRAAVLWTIKNARSSLNLDISGSSTTAGAALVQNTPSSAASQKWPLTDAGGGDVSLRNVNSALVAEVAQSSTSNGAAVVQ</sequence>
<protein>
    <submittedName>
        <fullName evidence="2">RICIN domain-containing protein</fullName>
    </submittedName>
</protein>
<dbReference type="SUPFAM" id="SSF50370">
    <property type="entry name" value="Ricin B-like lectins"/>
    <property type="match status" value="1"/>
</dbReference>
<name>A0ABW9HHB1_9ACTN</name>
<organism evidence="2 3">
    <name type="scientific">Streptomyces niveiscabiei</name>
    <dbReference type="NCBI Taxonomy" id="164115"/>
    <lineage>
        <taxon>Bacteria</taxon>
        <taxon>Bacillati</taxon>
        <taxon>Actinomycetota</taxon>
        <taxon>Actinomycetes</taxon>
        <taxon>Kitasatosporales</taxon>
        <taxon>Streptomycetaceae</taxon>
        <taxon>Streptomyces</taxon>
    </lineage>
</organism>
<dbReference type="EMBL" id="JBJVNI010000001">
    <property type="protein sequence ID" value="MFM9607435.1"/>
    <property type="molecule type" value="Genomic_DNA"/>
</dbReference>
<dbReference type="Pfam" id="PF14200">
    <property type="entry name" value="RicinB_lectin_2"/>
    <property type="match status" value="1"/>
</dbReference>
<accession>A0ABW9HHB1</accession>
<dbReference type="Gene3D" id="2.80.10.50">
    <property type="match status" value="1"/>
</dbReference>
<gene>
    <name evidence="2" type="ORF">ACKI18_01795</name>
</gene>
<feature type="domain" description="Ricin B lectin" evidence="1">
    <location>
        <begin position="8"/>
        <end position="82"/>
    </location>
</feature>
<evidence type="ECO:0000313" key="2">
    <source>
        <dbReference type="EMBL" id="MFM9607435.1"/>
    </source>
</evidence>
<evidence type="ECO:0000259" key="1">
    <source>
        <dbReference type="Pfam" id="PF14200"/>
    </source>
</evidence>
<proteinExistence type="predicted"/>